<keyword evidence="1" id="KW-1133">Transmembrane helix</keyword>
<protein>
    <submittedName>
        <fullName evidence="2">Uncharacterized protein</fullName>
    </submittedName>
</protein>
<dbReference type="RefSeq" id="WP_142902768.1">
    <property type="nucleotide sequence ID" value="NZ_ML660088.1"/>
</dbReference>
<accession>A0A545U6X4</accession>
<reference evidence="2 3" key="1">
    <citation type="submission" date="2019-06" db="EMBL/GenBank/DDBJ databases">
        <title>Whole genome sequence for Cellvibrionaceae sp. R142.</title>
        <authorList>
            <person name="Wang G."/>
        </authorList>
    </citation>
    <scope>NUCLEOTIDE SEQUENCE [LARGE SCALE GENOMIC DNA]</scope>
    <source>
        <strain evidence="2 3">R142</strain>
    </source>
</reference>
<evidence type="ECO:0000313" key="2">
    <source>
        <dbReference type="EMBL" id="TQV85220.1"/>
    </source>
</evidence>
<proteinExistence type="predicted"/>
<keyword evidence="3" id="KW-1185">Reference proteome</keyword>
<comment type="caution">
    <text evidence="2">The sequence shown here is derived from an EMBL/GenBank/DDBJ whole genome shotgun (WGS) entry which is preliminary data.</text>
</comment>
<name>A0A545U6X4_9GAMM</name>
<evidence type="ECO:0000256" key="1">
    <source>
        <dbReference type="SAM" id="Phobius"/>
    </source>
</evidence>
<dbReference type="Proteomes" id="UP000319732">
    <property type="component" value="Unassembled WGS sequence"/>
</dbReference>
<organism evidence="2 3">
    <name type="scientific">Exilibacterium tricleocarpae</name>
    <dbReference type="NCBI Taxonomy" id="2591008"/>
    <lineage>
        <taxon>Bacteria</taxon>
        <taxon>Pseudomonadati</taxon>
        <taxon>Pseudomonadota</taxon>
        <taxon>Gammaproteobacteria</taxon>
        <taxon>Cellvibrionales</taxon>
        <taxon>Cellvibrionaceae</taxon>
        <taxon>Exilibacterium</taxon>
    </lineage>
</organism>
<sequence length="140" mass="15289">MIVLALIIALLQCTIAASIFVHIAPDLWTASYYPPVLQLIVTAFGVVCAATAVLLVYVAVRFAGESEVVVVEAEKLRAYFKAANKPVKEPIVADDWEKGLQVGINHMAILALHEIEHECFTISGYQPRRDSRNAIAPGDE</sequence>
<dbReference type="AlphaFoldDB" id="A0A545U6X4"/>
<feature type="transmembrane region" description="Helical" evidence="1">
    <location>
        <begin position="40"/>
        <end position="60"/>
    </location>
</feature>
<gene>
    <name evidence="2" type="ORF">FKG94_03250</name>
</gene>
<keyword evidence="1" id="KW-0812">Transmembrane</keyword>
<keyword evidence="1" id="KW-0472">Membrane</keyword>
<dbReference type="EMBL" id="VHSG01000004">
    <property type="protein sequence ID" value="TQV85220.1"/>
    <property type="molecule type" value="Genomic_DNA"/>
</dbReference>
<evidence type="ECO:0000313" key="3">
    <source>
        <dbReference type="Proteomes" id="UP000319732"/>
    </source>
</evidence>